<dbReference type="EMBL" id="LLYB01000041">
    <property type="protein sequence ID" value="KRR26945.1"/>
    <property type="molecule type" value="Genomic_DNA"/>
</dbReference>
<evidence type="ECO:0000313" key="3">
    <source>
        <dbReference type="Proteomes" id="UP000051660"/>
    </source>
</evidence>
<keyword evidence="1" id="KW-0472">Membrane</keyword>
<keyword evidence="1" id="KW-1133">Transmembrane helix</keyword>
<dbReference type="OrthoDB" id="8256489at2"/>
<organism evidence="2 3">
    <name type="scientific">Bradyrhizobium lablabi</name>
    <dbReference type="NCBI Taxonomy" id="722472"/>
    <lineage>
        <taxon>Bacteria</taxon>
        <taxon>Pseudomonadati</taxon>
        <taxon>Pseudomonadota</taxon>
        <taxon>Alphaproteobacteria</taxon>
        <taxon>Hyphomicrobiales</taxon>
        <taxon>Nitrobacteraceae</taxon>
        <taxon>Bradyrhizobium</taxon>
    </lineage>
</organism>
<comment type="caution">
    <text evidence="2">The sequence shown here is derived from an EMBL/GenBank/DDBJ whole genome shotgun (WGS) entry which is preliminary data.</text>
</comment>
<gene>
    <name evidence="2" type="ORF">CQ14_30295</name>
</gene>
<accession>A0A0R3N472</accession>
<name>A0A0R3N472_9BRAD</name>
<keyword evidence="1" id="KW-0812">Transmembrane</keyword>
<evidence type="ECO:0000256" key="1">
    <source>
        <dbReference type="SAM" id="Phobius"/>
    </source>
</evidence>
<reference evidence="2 3" key="1">
    <citation type="submission" date="2014-03" db="EMBL/GenBank/DDBJ databases">
        <title>Bradyrhizobium valentinum sp. nov., isolated from effective nodules of Lupinus mariae-josephae, a lupine endemic of basic-lime soils in Eastern Spain.</title>
        <authorList>
            <person name="Duran D."/>
            <person name="Rey L."/>
            <person name="Navarro A."/>
            <person name="Busquets A."/>
            <person name="Imperial J."/>
            <person name="Ruiz-Argueso T."/>
        </authorList>
    </citation>
    <scope>NUCLEOTIDE SEQUENCE [LARGE SCALE GENOMIC DNA]</scope>
    <source>
        <strain evidence="2 3">CCBAU 23086</strain>
    </source>
</reference>
<protein>
    <submittedName>
        <fullName evidence="2">Uncharacterized protein</fullName>
    </submittedName>
</protein>
<sequence>MREIVWGLLAFFVRAIDFVLDIVLFASRLRELARIWTGGDKMIEMPATVKILTPAAQRALAEAERRNHFLCLPRR</sequence>
<dbReference type="RefSeq" id="WP_057856729.1">
    <property type="nucleotide sequence ID" value="NZ_LLYB01000041.1"/>
</dbReference>
<evidence type="ECO:0000313" key="2">
    <source>
        <dbReference type="EMBL" id="KRR26945.1"/>
    </source>
</evidence>
<feature type="transmembrane region" description="Helical" evidence="1">
    <location>
        <begin position="6"/>
        <end position="26"/>
    </location>
</feature>
<dbReference type="AlphaFoldDB" id="A0A0R3N472"/>
<proteinExistence type="predicted"/>
<dbReference type="Proteomes" id="UP000051660">
    <property type="component" value="Unassembled WGS sequence"/>
</dbReference>